<reference evidence="2" key="1">
    <citation type="journal article" date="2011" name="Proc. Natl. Acad. Sci. U.S.A.">
        <title>Genomic insights into the physiology and ecology of the marine filamentous cyanobacterium Lyngbya majuscula.</title>
        <authorList>
            <person name="Jones A.C."/>
            <person name="Monroe E.A."/>
            <person name="Podell S."/>
            <person name="Hess W.R."/>
            <person name="Klages S."/>
            <person name="Esquenazi E."/>
            <person name="Niessen S."/>
            <person name="Hoover H."/>
            <person name="Rothmann M."/>
            <person name="Lasken R.S."/>
            <person name="Yates J.R.III."/>
            <person name="Reinhardt R."/>
            <person name="Kube M."/>
            <person name="Burkart M.D."/>
            <person name="Allen E.E."/>
            <person name="Dorrestein P.C."/>
            <person name="Gerwick W.H."/>
            <person name="Gerwick L."/>
        </authorList>
    </citation>
    <scope>NUCLEOTIDE SEQUENCE [LARGE SCALE GENOMIC DNA]</scope>
    <source>
        <strain evidence="2">3L</strain>
    </source>
</reference>
<name>F4XNX8_9CYAN</name>
<dbReference type="HOGENOM" id="CLU_059723_0_0_3"/>
<proteinExistence type="predicted"/>
<dbReference type="EMBL" id="GL890841">
    <property type="protein sequence ID" value="EGJ33749.1"/>
    <property type="molecule type" value="Genomic_DNA"/>
</dbReference>
<dbReference type="RefSeq" id="WP_008181673.1">
    <property type="nucleotide sequence ID" value="NZ_GL890841.1"/>
</dbReference>
<protein>
    <recommendedName>
        <fullName evidence="3">Transposase IS4-like domain-containing protein</fullName>
    </recommendedName>
</protein>
<sequence length="221" mass="26272">MTRWIPHIPCRGHYAQSKQRRMQRWLYNARINVHRLYKPLIQSALADWKQECLYLSLDTSLFWDEYCLVRLAVVHRGRALPVVWRVMEHGSASVAFKDYREMLEQGRGLCGEGVKVILLADRGFVHTDLIRLTTQWGWHYRIRVKKDTWIWRKGIGWCQLQDFHFKHGAALCFHNVRLHKEQRYGWVHLIFGRNNVNGEFWAIVSDEKTTLQTCAGIWNAI</sequence>
<evidence type="ECO:0008006" key="3">
    <source>
        <dbReference type="Google" id="ProtNLM"/>
    </source>
</evidence>
<evidence type="ECO:0000313" key="2">
    <source>
        <dbReference type="Proteomes" id="UP000003959"/>
    </source>
</evidence>
<dbReference type="InterPro" id="IPR012337">
    <property type="entry name" value="RNaseH-like_sf"/>
</dbReference>
<gene>
    <name evidence="1" type="ORF">LYNGBM3L_26080</name>
</gene>
<accession>F4XNX8</accession>
<evidence type="ECO:0000313" key="1">
    <source>
        <dbReference type="EMBL" id="EGJ33749.1"/>
    </source>
</evidence>
<keyword evidence="2" id="KW-1185">Reference proteome</keyword>
<dbReference type="eggNOG" id="COG3385">
    <property type="taxonomic scope" value="Bacteria"/>
</dbReference>
<organism evidence="1 2">
    <name type="scientific">Moorena producens 3L</name>
    <dbReference type="NCBI Taxonomy" id="489825"/>
    <lineage>
        <taxon>Bacteria</taxon>
        <taxon>Bacillati</taxon>
        <taxon>Cyanobacteriota</taxon>
        <taxon>Cyanophyceae</taxon>
        <taxon>Coleofasciculales</taxon>
        <taxon>Coleofasciculaceae</taxon>
        <taxon>Moorena</taxon>
    </lineage>
</organism>
<dbReference type="Proteomes" id="UP000003959">
    <property type="component" value="Unassembled WGS sequence"/>
</dbReference>
<dbReference type="SUPFAM" id="SSF53098">
    <property type="entry name" value="Ribonuclease H-like"/>
    <property type="match status" value="1"/>
</dbReference>
<dbReference type="AlphaFoldDB" id="F4XNX8"/>